<dbReference type="Proteomes" id="UP000305730">
    <property type="component" value="Unassembled WGS sequence"/>
</dbReference>
<reference evidence="3 4" key="1">
    <citation type="submission" date="2017-12" db="EMBL/GenBank/DDBJ databases">
        <authorList>
            <person name="Paulsen S."/>
            <person name="Gram L.K."/>
        </authorList>
    </citation>
    <scope>NUCLEOTIDE SEQUENCE [LARGE SCALE GENOMIC DNA]</scope>
    <source>
        <strain evidence="2 4">S2231</strain>
        <strain evidence="1 3">S2233</strain>
    </source>
</reference>
<evidence type="ECO:0000313" key="2">
    <source>
        <dbReference type="EMBL" id="TMP59302.1"/>
    </source>
</evidence>
<dbReference type="InterPro" id="IPR021432">
    <property type="entry name" value="DUF3081"/>
</dbReference>
<proteinExistence type="predicted"/>
<dbReference type="AlphaFoldDB" id="A0A5S3XSJ3"/>
<comment type="caution">
    <text evidence="2">The sequence shown here is derived from an EMBL/GenBank/DDBJ whole genome shotgun (WGS) entry which is preliminary data.</text>
</comment>
<name>A0A5S3XSJ3_9GAMM</name>
<evidence type="ECO:0000313" key="1">
    <source>
        <dbReference type="EMBL" id="TMP42519.1"/>
    </source>
</evidence>
<organism evidence="2 4">
    <name type="scientific">Pseudoalteromonas citrea</name>
    <dbReference type="NCBI Taxonomy" id="43655"/>
    <lineage>
        <taxon>Bacteria</taxon>
        <taxon>Pseudomonadati</taxon>
        <taxon>Pseudomonadota</taxon>
        <taxon>Gammaproteobacteria</taxon>
        <taxon>Alteromonadales</taxon>
        <taxon>Pseudoalteromonadaceae</taxon>
        <taxon>Pseudoalteromonas</taxon>
    </lineage>
</organism>
<sequence>MKNDINSKTILSVFEFIQKHGEQTNDGKHYQGLTAFSDFDGYTVYLTGSGVMMRYGFHNTYHLDYEHDKQKHDFLSKVEQIHKLATQ</sequence>
<dbReference type="OrthoDB" id="5818611at2"/>
<reference evidence="4" key="2">
    <citation type="submission" date="2019-06" db="EMBL/GenBank/DDBJ databases">
        <title>Co-occurence of chitin degradation, pigmentation and bioactivity in marine Pseudoalteromonas.</title>
        <authorList>
            <person name="Sonnenschein E.C."/>
            <person name="Bech P.K."/>
        </authorList>
    </citation>
    <scope>NUCLEOTIDE SEQUENCE [LARGE SCALE GENOMIC DNA]</scope>
    <source>
        <strain evidence="4">S2231</strain>
    </source>
</reference>
<protein>
    <submittedName>
        <fullName evidence="2">DUF3081 domain-containing protein</fullName>
    </submittedName>
</protein>
<reference evidence="2" key="3">
    <citation type="submission" date="2019-09" db="EMBL/GenBank/DDBJ databases">
        <title>Co-occurence of chitin degradation, pigmentation and bioactivity in marine Pseudoalteromonas.</title>
        <authorList>
            <person name="Sonnenschein E.C."/>
            <person name="Bech P.K."/>
        </authorList>
    </citation>
    <scope>NUCLEOTIDE SEQUENCE</scope>
    <source>
        <strain evidence="2">S2231</strain>
        <strain evidence="1 3">S2233</strain>
    </source>
</reference>
<evidence type="ECO:0000313" key="4">
    <source>
        <dbReference type="Proteomes" id="UP000307706"/>
    </source>
</evidence>
<dbReference type="EMBL" id="PNCL01000048">
    <property type="protein sequence ID" value="TMP59302.1"/>
    <property type="molecule type" value="Genomic_DNA"/>
</dbReference>
<accession>A0A5S3XSJ3</accession>
<dbReference type="Proteomes" id="UP000307706">
    <property type="component" value="Unassembled WGS sequence"/>
</dbReference>
<gene>
    <name evidence="2" type="ORF">CWB96_10190</name>
    <name evidence="1" type="ORF">CWB97_11175</name>
</gene>
<dbReference type="RefSeq" id="WP_119862925.1">
    <property type="nucleotide sequence ID" value="NZ_PNCK01000038.1"/>
</dbReference>
<dbReference type="EMBL" id="PNCK01000038">
    <property type="protein sequence ID" value="TMP42519.1"/>
    <property type="molecule type" value="Genomic_DNA"/>
</dbReference>
<keyword evidence="3" id="KW-1185">Reference proteome</keyword>
<evidence type="ECO:0000313" key="3">
    <source>
        <dbReference type="Proteomes" id="UP000305730"/>
    </source>
</evidence>
<dbReference type="Pfam" id="PF11280">
    <property type="entry name" value="DUF3081"/>
    <property type="match status" value="1"/>
</dbReference>